<accession>Q6ZIC3</accession>
<evidence type="ECO:0000256" key="1">
    <source>
        <dbReference type="SAM" id="MobiDB-lite"/>
    </source>
</evidence>
<proteinExistence type="predicted"/>
<reference evidence="3" key="1">
    <citation type="journal article" date="2005" name="Nature">
        <title>The map-based sequence of the rice genome.</title>
        <authorList>
            <consortium name="International rice genome sequencing project (IRGSP)"/>
            <person name="Matsumoto T."/>
            <person name="Wu J."/>
            <person name="Kanamori H."/>
            <person name="Katayose Y."/>
            <person name="Fujisawa M."/>
            <person name="Namiki N."/>
            <person name="Mizuno H."/>
            <person name="Yamamoto K."/>
            <person name="Antonio B.A."/>
            <person name="Baba T."/>
            <person name="Sakata K."/>
            <person name="Nagamura Y."/>
            <person name="Aoki H."/>
            <person name="Arikawa K."/>
            <person name="Arita K."/>
            <person name="Bito T."/>
            <person name="Chiden Y."/>
            <person name="Fujitsuka N."/>
            <person name="Fukunaka R."/>
            <person name="Hamada M."/>
            <person name="Harada C."/>
            <person name="Hayashi A."/>
            <person name="Hijishita S."/>
            <person name="Honda M."/>
            <person name="Hosokawa S."/>
            <person name="Ichikawa Y."/>
            <person name="Idonuma A."/>
            <person name="Iijima M."/>
            <person name="Ikeda M."/>
            <person name="Ikeno M."/>
            <person name="Ito K."/>
            <person name="Ito S."/>
            <person name="Ito T."/>
            <person name="Ito Y."/>
            <person name="Ito Y."/>
            <person name="Iwabuchi A."/>
            <person name="Kamiya K."/>
            <person name="Karasawa W."/>
            <person name="Kurita K."/>
            <person name="Katagiri S."/>
            <person name="Kikuta A."/>
            <person name="Kobayashi H."/>
            <person name="Kobayashi N."/>
            <person name="Machita K."/>
            <person name="Maehara T."/>
            <person name="Masukawa M."/>
            <person name="Mizubayashi T."/>
            <person name="Mukai Y."/>
            <person name="Nagasaki H."/>
            <person name="Nagata Y."/>
            <person name="Naito S."/>
            <person name="Nakashima M."/>
            <person name="Nakama Y."/>
            <person name="Nakamichi Y."/>
            <person name="Nakamura M."/>
            <person name="Meguro A."/>
            <person name="Negishi M."/>
            <person name="Ohta I."/>
            <person name="Ohta T."/>
            <person name="Okamoto M."/>
            <person name="Ono N."/>
            <person name="Saji S."/>
            <person name="Sakaguchi M."/>
            <person name="Sakai K."/>
            <person name="Shibata M."/>
            <person name="Shimokawa T."/>
            <person name="Song J."/>
            <person name="Takazaki Y."/>
            <person name="Terasawa K."/>
            <person name="Tsugane M."/>
            <person name="Tsuji K."/>
            <person name="Ueda S."/>
            <person name="Waki K."/>
            <person name="Yamagata H."/>
            <person name="Yamamoto M."/>
            <person name="Yamamoto S."/>
            <person name="Yamane H."/>
            <person name="Yoshiki S."/>
            <person name="Yoshihara R."/>
            <person name="Yukawa K."/>
            <person name="Zhong H."/>
            <person name="Yano M."/>
            <person name="Yuan Q."/>
            <person name="Ouyang S."/>
            <person name="Liu J."/>
            <person name="Jones K.M."/>
            <person name="Gansberger K."/>
            <person name="Moffat K."/>
            <person name="Hill J."/>
            <person name="Bera J."/>
            <person name="Fadrosh D."/>
            <person name="Jin S."/>
            <person name="Johri S."/>
            <person name="Kim M."/>
            <person name="Overton L."/>
            <person name="Reardon M."/>
            <person name="Tsitrin T."/>
            <person name="Vuong H."/>
            <person name="Weaver B."/>
            <person name="Ciecko A."/>
            <person name="Tallon L."/>
            <person name="Jackson J."/>
            <person name="Pai G."/>
            <person name="Aken S.V."/>
            <person name="Utterback T."/>
            <person name="Reidmuller S."/>
            <person name="Feldblyum T."/>
            <person name="Hsiao J."/>
            <person name="Zismann V."/>
            <person name="Iobst S."/>
            <person name="de Vazeille A.R."/>
            <person name="Buell C.R."/>
            <person name="Ying K."/>
            <person name="Li Y."/>
            <person name="Lu T."/>
            <person name="Huang Y."/>
            <person name="Zhao Q."/>
            <person name="Feng Q."/>
            <person name="Zhang L."/>
            <person name="Zhu J."/>
            <person name="Weng Q."/>
            <person name="Mu J."/>
            <person name="Lu Y."/>
            <person name="Fan D."/>
            <person name="Liu Y."/>
            <person name="Guan J."/>
            <person name="Zhang Y."/>
            <person name="Yu S."/>
            <person name="Liu X."/>
            <person name="Zhang Y."/>
            <person name="Hong G."/>
            <person name="Han B."/>
            <person name="Choisne N."/>
            <person name="Demange N."/>
            <person name="Orjeda G."/>
            <person name="Samain S."/>
            <person name="Cattolico L."/>
            <person name="Pelletier E."/>
            <person name="Couloux A."/>
            <person name="Segurens B."/>
            <person name="Wincker P."/>
            <person name="D'Hont A."/>
            <person name="Scarpelli C."/>
            <person name="Weissenbach J."/>
            <person name="Salanoubat M."/>
            <person name="Quetier F."/>
            <person name="Yu Y."/>
            <person name="Kim H.R."/>
            <person name="Rambo T."/>
            <person name="Currie J."/>
            <person name="Collura K."/>
            <person name="Luo M."/>
            <person name="Yang T."/>
            <person name="Ammiraju J.S.S."/>
            <person name="Engler F."/>
            <person name="Soderlund C."/>
            <person name="Wing R.A."/>
            <person name="Palmer L.E."/>
            <person name="de la Bastide M."/>
            <person name="Spiegel L."/>
            <person name="Nascimento L."/>
            <person name="Zutavern T."/>
            <person name="O'Shaughnessy A."/>
            <person name="Dike S."/>
            <person name="Dedhia N."/>
            <person name="Preston R."/>
            <person name="Balija V."/>
            <person name="McCombie W.R."/>
            <person name="Chow T."/>
            <person name="Chen H."/>
            <person name="Chung M."/>
            <person name="Chen C."/>
            <person name="Shaw J."/>
            <person name="Wu H."/>
            <person name="Hsiao K."/>
            <person name="Chao Y."/>
            <person name="Chu M."/>
            <person name="Cheng C."/>
            <person name="Hour A."/>
            <person name="Lee P."/>
            <person name="Lin S."/>
            <person name="Lin Y."/>
            <person name="Liou J."/>
            <person name="Liu S."/>
            <person name="Hsing Y."/>
            <person name="Raghuvanshi S."/>
            <person name="Mohanty A."/>
            <person name="Bharti A.K."/>
            <person name="Gaur A."/>
            <person name="Gupta V."/>
            <person name="Kumar D."/>
            <person name="Ravi V."/>
            <person name="Vij S."/>
            <person name="Kapur A."/>
            <person name="Khurana P."/>
            <person name="Khurana P."/>
            <person name="Khurana J.P."/>
            <person name="Tyagi A.K."/>
            <person name="Gaikwad K."/>
            <person name="Singh A."/>
            <person name="Dalal V."/>
            <person name="Srivastava S."/>
            <person name="Dixit A."/>
            <person name="Pal A.K."/>
            <person name="Ghazi I.A."/>
            <person name="Yadav M."/>
            <person name="Pandit A."/>
            <person name="Bhargava A."/>
            <person name="Sureshbabu K."/>
            <person name="Batra K."/>
            <person name="Sharma T.R."/>
            <person name="Mohapatra T."/>
            <person name="Singh N.K."/>
            <person name="Messing J."/>
            <person name="Nelson A.B."/>
            <person name="Fuks G."/>
            <person name="Kavchok S."/>
            <person name="Keizer G."/>
            <person name="Linton E."/>
            <person name="Llaca V."/>
            <person name="Song R."/>
            <person name="Tanyolac B."/>
            <person name="Young S."/>
            <person name="Ho-Il K."/>
            <person name="Hahn J.H."/>
            <person name="Sangsakoo G."/>
            <person name="Vanavichit A."/>
            <person name="de Mattos Luiz.A.T."/>
            <person name="Zimmer P.D."/>
            <person name="Malone G."/>
            <person name="Dellagostin O."/>
            <person name="de Oliveira A.C."/>
            <person name="Bevan M."/>
            <person name="Bancroft I."/>
            <person name="Minx P."/>
            <person name="Cordum H."/>
            <person name="Wilson R."/>
            <person name="Cheng Z."/>
            <person name="Jin W."/>
            <person name="Jiang J."/>
            <person name="Leong S.A."/>
            <person name="Iwama H."/>
            <person name="Gojobori T."/>
            <person name="Itoh T."/>
            <person name="Niimura Y."/>
            <person name="Fujii Y."/>
            <person name="Habara T."/>
            <person name="Sakai H."/>
            <person name="Sato Y."/>
            <person name="Wilson G."/>
            <person name="Kumar K."/>
            <person name="McCouch S."/>
            <person name="Juretic N."/>
            <person name="Hoen D."/>
            <person name="Wright S."/>
            <person name="Bruskiewich R."/>
            <person name="Bureau T."/>
            <person name="Miyao A."/>
            <person name="Hirochika H."/>
            <person name="Nishikawa T."/>
            <person name="Kadowaki K."/>
            <person name="Sugiura M."/>
            <person name="Burr B."/>
            <person name="Sasaki T."/>
        </authorList>
    </citation>
    <scope>NUCLEOTIDE SEQUENCE [LARGE SCALE GENOMIC DNA]</scope>
    <source>
        <strain evidence="3">cv. Nipponbare</strain>
    </source>
</reference>
<name>Q6ZIC3_ORYSJ</name>
<dbReference type="EMBL" id="AP004015">
    <property type="protein sequence ID" value="BAD09097.1"/>
    <property type="molecule type" value="Genomic_DNA"/>
</dbReference>
<feature type="region of interest" description="Disordered" evidence="1">
    <location>
        <begin position="93"/>
        <end position="114"/>
    </location>
</feature>
<gene>
    <name evidence="2" type="primary">OJ1770_H02.5</name>
</gene>
<feature type="region of interest" description="Disordered" evidence="1">
    <location>
        <begin position="64"/>
        <end position="83"/>
    </location>
</feature>
<sequence length="114" mass="12040">MTLESAPVRRARQPACGGEVASGVRRDFMQHFADENSAMAAPPLTARGEPVVDGRCRFCHGDPPAAASRRRVATSPAPPRGAELLLHPSAHVHGPELLEPPRGLCAGAADEDEE</sequence>
<dbReference type="AlphaFoldDB" id="Q6ZIC3"/>
<dbReference type="Proteomes" id="UP000000763">
    <property type="component" value="Chromosome 8"/>
</dbReference>
<evidence type="ECO:0000313" key="2">
    <source>
        <dbReference type="EMBL" id="BAD09097.1"/>
    </source>
</evidence>
<organism evidence="2 3">
    <name type="scientific">Oryza sativa subsp. japonica</name>
    <name type="common">Rice</name>
    <dbReference type="NCBI Taxonomy" id="39947"/>
    <lineage>
        <taxon>Eukaryota</taxon>
        <taxon>Viridiplantae</taxon>
        <taxon>Streptophyta</taxon>
        <taxon>Embryophyta</taxon>
        <taxon>Tracheophyta</taxon>
        <taxon>Spermatophyta</taxon>
        <taxon>Magnoliopsida</taxon>
        <taxon>Liliopsida</taxon>
        <taxon>Poales</taxon>
        <taxon>Poaceae</taxon>
        <taxon>BOP clade</taxon>
        <taxon>Oryzoideae</taxon>
        <taxon>Oryzeae</taxon>
        <taxon>Oryzinae</taxon>
        <taxon>Oryza</taxon>
        <taxon>Oryza sativa</taxon>
    </lineage>
</organism>
<reference evidence="3" key="2">
    <citation type="journal article" date="2008" name="Nucleic Acids Res.">
        <title>The rice annotation project database (RAP-DB): 2008 update.</title>
        <authorList>
            <consortium name="The rice annotation project (RAP)"/>
        </authorList>
    </citation>
    <scope>GENOME REANNOTATION</scope>
    <source>
        <strain evidence="3">cv. Nipponbare</strain>
    </source>
</reference>
<evidence type="ECO:0000313" key="3">
    <source>
        <dbReference type="Proteomes" id="UP000000763"/>
    </source>
</evidence>
<protein>
    <submittedName>
        <fullName evidence="2">Uncharacterized protein</fullName>
    </submittedName>
</protein>